<name>A0AAW1U3J0_9CUCU</name>
<feature type="compositionally biased region" description="Polar residues" evidence="1">
    <location>
        <begin position="1"/>
        <end position="10"/>
    </location>
</feature>
<dbReference type="Proteomes" id="UP001431783">
    <property type="component" value="Unassembled WGS sequence"/>
</dbReference>
<feature type="region of interest" description="Disordered" evidence="1">
    <location>
        <begin position="1"/>
        <end position="20"/>
    </location>
</feature>
<sequence>MSSIAKNNIKTTERNSEKEQIEEYKRKWITRALLYSLIIVLNQEGADSHSGAILHVRGVRAAINTGTGSPLFLAETNKAIQGVSENFEIIITRLIGKTIESIN</sequence>
<dbReference type="AlphaFoldDB" id="A0AAW1U3J0"/>
<keyword evidence="3" id="KW-1185">Reference proteome</keyword>
<evidence type="ECO:0000313" key="3">
    <source>
        <dbReference type="Proteomes" id="UP001431783"/>
    </source>
</evidence>
<organism evidence="2 3">
    <name type="scientific">Henosepilachna vigintioctopunctata</name>
    <dbReference type="NCBI Taxonomy" id="420089"/>
    <lineage>
        <taxon>Eukaryota</taxon>
        <taxon>Metazoa</taxon>
        <taxon>Ecdysozoa</taxon>
        <taxon>Arthropoda</taxon>
        <taxon>Hexapoda</taxon>
        <taxon>Insecta</taxon>
        <taxon>Pterygota</taxon>
        <taxon>Neoptera</taxon>
        <taxon>Endopterygota</taxon>
        <taxon>Coleoptera</taxon>
        <taxon>Polyphaga</taxon>
        <taxon>Cucujiformia</taxon>
        <taxon>Coccinelloidea</taxon>
        <taxon>Coccinellidae</taxon>
        <taxon>Epilachninae</taxon>
        <taxon>Epilachnini</taxon>
        <taxon>Henosepilachna</taxon>
    </lineage>
</organism>
<evidence type="ECO:0000256" key="1">
    <source>
        <dbReference type="SAM" id="MobiDB-lite"/>
    </source>
</evidence>
<feature type="compositionally biased region" description="Basic and acidic residues" evidence="1">
    <location>
        <begin position="11"/>
        <end position="20"/>
    </location>
</feature>
<accession>A0AAW1U3J0</accession>
<gene>
    <name evidence="2" type="ORF">WA026_016877</name>
</gene>
<comment type="caution">
    <text evidence="2">The sequence shown here is derived from an EMBL/GenBank/DDBJ whole genome shotgun (WGS) entry which is preliminary data.</text>
</comment>
<reference evidence="2 3" key="1">
    <citation type="submission" date="2023-03" db="EMBL/GenBank/DDBJ databases">
        <title>Genome insight into feeding habits of ladybird beetles.</title>
        <authorList>
            <person name="Li H.-S."/>
            <person name="Huang Y.-H."/>
            <person name="Pang H."/>
        </authorList>
    </citation>
    <scope>NUCLEOTIDE SEQUENCE [LARGE SCALE GENOMIC DNA]</scope>
    <source>
        <strain evidence="2">SYSU_2023b</strain>
        <tissue evidence="2">Whole body</tissue>
    </source>
</reference>
<dbReference type="EMBL" id="JARQZJ010000040">
    <property type="protein sequence ID" value="KAK9877133.1"/>
    <property type="molecule type" value="Genomic_DNA"/>
</dbReference>
<proteinExistence type="predicted"/>
<protein>
    <submittedName>
        <fullName evidence="2">Uncharacterized protein</fullName>
    </submittedName>
</protein>
<evidence type="ECO:0000313" key="2">
    <source>
        <dbReference type="EMBL" id="KAK9877133.1"/>
    </source>
</evidence>